<evidence type="ECO:0000313" key="6">
    <source>
        <dbReference type="Proteomes" id="UP000750711"/>
    </source>
</evidence>
<dbReference type="Pfam" id="PF20776">
    <property type="entry name" value="SLS1_N"/>
    <property type="match status" value="1"/>
</dbReference>
<feature type="region of interest" description="Disordered" evidence="1">
    <location>
        <begin position="531"/>
        <end position="554"/>
    </location>
</feature>
<feature type="region of interest" description="Disordered" evidence="1">
    <location>
        <begin position="42"/>
        <end position="62"/>
    </location>
</feature>
<evidence type="ECO:0000256" key="1">
    <source>
        <dbReference type="SAM" id="MobiDB-lite"/>
    </source>
</evidence>
<comment type="caution">
    <text evidence="5">The sequence shown here is derived from an EMBL/GenBank/DDBJ whole genome shotgun (WGS) entry which is preliminary data.</text>
</comment>
<dbReference type="EMBL" id="JAGHQM010001017">
    <property type="protein sequence ID" value="KAH0556770.1"/>
    <property type="molecule type" value="Genomic_DNA"/>
</dbReference>
<feature type="domain" description="SLS1 N-terminal" evidence="3">
    <location>
        <begin position="161"/>
        <end position="271"/>
    </location>
</feature>
<dbReference type="InterPro" id="IPR048400">
    <property type="entry name" value="SLS1_N"/>
</dbReference>
<protein>
    <recommendedName>
        <fullName evidence="7">K Homology domain-containing protein</fullName>
    </recommendedName>
</protein>
<name>A0A9P8L973_9PEZI</name>
<feature type="compositionally biased region" description="Polar residues" evidence="1">
    <location>
        <begin position="534"/>
        <end position="554"/>
    </location>
</feature>
<sequence>MSRTAPSELKICFRCQLRLSRRALYLRPKTTSVIQSRRFATSSSLAHATTGGPPDRAADSHKDEWKPFKKVKQARKLRAINGHLARPSVANLGTEALGEPAKVILLRDAMLSDPVSYADGIRVSGAAQDLKSAGEKTPGTENLTLTELLAEVEEERGFIRQESVNKNIEALLPHPATVLSQESFSKLADELCRGFTAAQLASYIHTHEAKKSPSPSPPENKAPANLEQTEWTPVAAPIAKPQQEADAAVRSMTQKRRYAEGILKRCWRIQTEEEYESVGQLDLFVGHRELSLLLREKSSLMQGFSETYNCQVNVSRSRRIVRIMGRKYDAQNLALALRKTVKSIACGEFDMVPFLPLQEGSSIMEMIETPTIEAISRATDTEIEPDEGRNKFNIYYWGWKTVNLEKARRLLLARLKLPNRANSAVFADTESAEGLLALFRTEPGTELPLEERNVQWSRWRFGSPKGDGNPPSGGDLANDNTRPTKANKNPTTASGEPVATRLWTFLQTVESENTVNNRHYYGEHIKDGVEGSGECNSNPTQASAREAGTQNSYNCGREENQRLSTKWSTHPRLSIDVKLGQVLHNTDGLSPVQVKKSLAKDTDHRSFSTGLPGLPNLLRIMKPLETASRQCLAMRLVPSPWMPSGLEGITMFPRVEIFVQINEDTNEPQLPVVQAVVEENIADLMLPNRLADLRFTKRTSVTLLKPLLDEKIRDFVSSGELRADGIQPPGVPAGIELQIPKRLILGDCTSDLELIKDSEEECALVQYILSGLDVRQSVRFDYGGWEVAYSDVNSGKVRGRRVELLMEMARSTPETGDSNSESSSLSGFPAFYADARRLVDEFEARAAQGTA</sequence>
<dbReference type="InterPro" id="IPR032741">
    <property type="entry name" value="Sls1_KH-1"/>
</dbReference>
<evidence type="ECO:0000313" key="5">
    <source>
        <dbReference type="EMBL" id="KAH0556770.1"/>
    </source>
</evidence>
<proteinExistence type="predicted"/>
<dbReference type="Proteomes" id="UP000750711">
    <property type="component" value="Unassembled WGS sequence"/>
</dbReference>
<evidence type="ECO:0000259" key="4">
    <source>
        <dbReference type="Pfam" id="PF20778"/>
    </source>
</evidence>
<feature type="region of interest" description="Disordered" evidence="1">
    <location>
        <begin position="206"/>
        <end position="225"/>
    </location>
</feature>
<feature type="region of interest" description="Disordered" evidence="1">
    <location>
        <begin position="459"/>
        <end position="496"/>
    </location>
</feature>
<feature type="domain" description="SLS1 C-terminal" evidence="4">
    <location>
        <begin position="446"/>
        <end position="838"/>
    </location>
</feature>
<dbReference type="GO" id="GO:0005743">
    <property type="term" value="C:mitochondrial inner membrane"/>
    <property type="evidence" value="ECO:0007669"/>
    <property type="project" value="InterPro"/>
</dbReference>
<evidence type="ECO:0000259" key="3">
    <source>
        <dbReference type="Pfam" id="PF20776"/>
    </source>
</evidence>
<keyword evidence="6" id="KW-1185">Reference proteome</keyword>
<reference evidence="5" key="1">
    <citation type="submission" date="2021-03" db="EMBL/GenBank/DDBJ databases">
        <title>Comparative genomics and phylogenomic investigation of the class Geoglossomycetes provide insights into ecological specialization and systematics.</title>
        <authorList>
            <person name="Melie T."/>
            <person name="Pirro S."/>
            <person name="Miller A.N."/>
            <person name="Quandt A."/>
        </authorList>
    </citation>
    <scope>NUCLEOTIDE SEQUENCE</scope>
    <source>
        <strain evidence="5">CAQ_001_2017</strain>
    </source>
</reference>
<organism evidence="5 6">
    <name type="scientific">Trichoglossum hirsutum</name>
    <dbReference type="NCBI Taxonomy" id="265104"/>
    <lineage>
        <taxon>Eukaryota</taxon>
        <taxon>Fungi</taxon>
        <taxon>Dikarya</taxon>
        <taxon>Ascomycota</taxon>
        <taxon>Pezizomycotina</taxon>
        <taxon>Geoglossomycetes</taxon>
        <taxon>Geoglossales</taxon>
        <taxon>Geoglossaceae</taxon>
        <taxon>Trichoglossum</taxon>
    </lineage>
</organism>
<dbReference type="AlphaFoldDB" id="A0A9P8L973"/>
<evidence type="ECO:0000259" key="2">
    <source>
        <dbReference type="Pfam" id="PF14611"/>
    </source>
</evidence>
<dbReference type="InterPro" id="IPR048401">
    <property type="entry name" value="SLS1_C"/>
</dbReference>
<dbReference type="Pfam" id="PF14611">
    <property type="entry name" value="KH_SLS1_1"/>
    <property type="match status" value="1"/>
</dbReference>
<accession>A0A9P8L973</accession>
<feature type="domain" description="SLS1 first KH" evidence="2">
    <location>
        <begin position="278"/>
        <end position="344"/>
    </location>
</feature>
<dbReference type="Pfam" id="PF20778">
    <property type="entry name" value="SLS1_C"/>
    <property type="match status" value="1"/>
</dbReference>
<feature type="compositionally biased region" description="Polar residues" evidence="1">
    <location>
        <begin position="478"/>
        <end position="494"/>
    </location>
</feature>
<evidence type="ECO:0008006" key="7">
    <source>
        <dbReference type="Google" id="ProtNLM"/>
    </source>
</evidence>
<gene>
    <name evidence="5" type="ORF">GP486_005442</name>
</gene>